<dbReference type="InterPro" id="IPR023606">
    <property type="entry name" value="CoA-Trfase_III_dom_1_sf"/>
</dbReference>
<name>A0A376KRD5_ECOLX</name>
<evidence type="ECO:0000313" key="1">
    <source>
        <dbReference type="EMBL" id="STE84706.1"/>
    </source>
</evidence>
<evidence type="ECO:0000313" key="2">
    <source>
        <dbReference type="Proteomes" id="UP000255460"/>
    </source>
</evidence>
<dbReference type="EMBL" id="UFZQ01000001">
    <property type="protein sequence ID" value="STE84706.1"/>
    <property type="molecule type" value="Genomic_DNA"/>
</dbReference>
<organism evidence="1 2">
    <name type="scientific">Escherichia coli</name>
    <dbReference type="NCBI Taxonomy" id="562"/>
    <lineage>
        <taxon>Bacteria</taxon>
        <taxon>Pseudomonadati</taxon>
        <taxon>Pseudomonadota</taxon>
        <taxon>Gammaproteobacteria</taxon>
        <taxon>Enterobacterales</taxon>
        <taxon>Enterobacteriaceae</taxon>
        <taxon>Escherichia</taxon>
    </lineage>
</organism>
<proteinExistence type="predicted"/>
<gene>
    <name evidence="1" type="primary">yfdE_1</name>
    <name evidence="1" type="ORF">NCTC10418_02405</name>
</gene>
<keyword evidence="1" id="KW-0808">Transferase</keyword>
<dbReference type="GO" id="GO:0016740">
    <property type="term" value="F:transferase activity"/>
    <property type="evidence" value="ECO:0007669"/>
    <property type="project" value="UniProtKB-KW"/>
</dbReference>
<dbReference type="Proteomes" id="UP000255460">
    <property type="component" value="Unassembled WGS sequence"/>
</dbReference>
<dbReference type="SUPFAM" id="SSF89796">
    <property type="entry name" value="CoA-transferase family III (CaiB/BaiF)"/>
    <property type="match status" value="1"/>
</dbReference>
<dbReference type="AlphaFoldDB" id="A0A376KRD5"/>
<reference evidence="1 2" key="1">
    <citation type="submission" date="2018-06" db="EMBL/GenBank/DDBJ databases">
        <authorList>
            <consortium name="Pathogen Informatics"/>
            <person name="Doyle S."/>
        </authorList>
    </citation>
    <scope>NUCLEOTIDE SEQUENCE [LARGE SCALE GENOMIC DNA]</scope>
    <source>
        <strain evidence="1 2">NCTC10418</strain>
    </source>
</reference>
<accession>A0A376KRD5</accession>
<protein>
    <submittedName>
        <fullName evidence="1">CoA-transferase</fullName>
    </submittedName>
</protein>
<sequence>MVMIPAHLVPMWMDSPLYYSFINHGKESVVLDLKNDHDKSIFINMAQTS</sequence>